<sequence>MPVGRPWLNFASGEVVGAQGWVALPRGGPPIPNARKTRPIGGEAKLSGAKLAPKAGETLPERAALRLG</sequence>
<dbReference type="Proteomes" id="UP000626220">
    <property type="component" value="Unassembled WGS sequence"/>
</dbReference>
<comment type="caution">
    <text evidence="2">The sequence shown here is derived from an EMBL/GenBank/DDBJ whole genome shotgun (WGS) entry which is preliminary data.</text>
</comment>
<evidence type="ECO:0000313" key="3">
    <source>
        <dbReference type="Proteomes" id="UP000626220"/>
    </source>
</evidence>
<protein>
    <submittedName>
        <fullName evidence="2">Uncharacterized protein</fullName>
    </submittedName>
</protein>
<keyword evidence="3" id="KW-1185">Reference proteome</keyword>
<feature type="compositionally biased region" description="Basic and acidic residues" evidence="1">
    <location>
        <begin position="59"/>
        <end position="68"/>
    </location>
</feature>
<accession>A0A8J3M9G2</accession>
<evidence type="ECO:0000256" key="1">
    <source>
        <dbReference type="SAM" id="MobiDB-lite"/>
    </source>
</evidence>
<reference evidence="2" key="1">
    <citation type="journal article" date="2014" name="Int. J. Syst. Evol. Microbiol.">
        <title>Complete genome sequence of Corynebacterium casei LMG S-19264T (=DSM 44701T), isolated from a smear-ripened cheese.</title>
        <authorList>
            <consortium name="US DOE Joint Genome Institute (JGI-PGF)"/>
            <person name="Walter F."/>
            <person name="Albersmeier A."/>
            <person name="Kalinowski J."/>
            <person name="Ruckert C."/>
        </authorList>
    </citation>
    <scope>NUCLEOTIDE SEQUENCE</scope>
    <source>
        <strain evidence="2">KCTC 42650</strain>
    </source>
</reference>
<evidence type="ECO:0000313" key="2">
    <source>
        <dbReference type="EMBL" id="GHF59097.1"/>
    </source>
</evidence>
<proteinExistence type="predicted"/>
<dbReference type="EMBL" id="BNCJ01000010">
    <property type="protein sequence ID" value="GHF59097.1"/>
    <property type="molecule type" value="Genomic_DNA"/>
</dbReference>
<feature type="region of interest" description="Disordered" evidence="1">
    <location>
        <begin position="26"/>
        <end position="68"/>
    </location>
</feature>
<dbReference type="AlphaFoldDB" id="A0A8J3M9G2"/>
<organism evidence="2 3">
    <name type="scientific">Seohaeicola zhoushanensis</name>
    <dbReference type="NCBI Taxonomy" id="1569283"/>
    <lineage>
        <taxon>Bacteria</taxon>
        <taxon>Pseudomonadati</taxon>
        <taxon>Pseudomonadota</taxon>
        <taxon>Alphaproteobacteria</taxon>
        <taxon>Rhodobacterales</taxon>
        <taxon>Roseobacteraceae</taxon>
        <taxon>Seohaeicola</taxon>
    </lineage>
</organism>
<gene>
    <name evidence="2" type="ORF">GCM10017056_33230</name>
</gene>
<reference evidence="2" key="2">
    <citation type="submission" date="2020-09" db="EMBL/GenBank/DDBJ databases">
        <authorList>
            <person name="Sun Q."/>
            <person name="Kim S."/>
        </authorList>
    </citation>
    <scope>NUCLEOTIDE SEQUENCE</scope>
    <source>
        <strain evidence="2">KCTC 42650</strain>
    </source>
</reference>
<name>A0A8J3M9G2_9RHOB</name>